<comment type="similarity">
    <text evidence="7">Belongs to the shikimate kinase family.</text>
</comment>
<comment type="pathway">
    <text evidence="7">Metabolic intermediate biosynthesis; chorismate biosynthesis; chorismate from D-erythrose 4-phosphate and phosphoenolpyruvate: step 5/7.</text>
</comment>
<comment type="subcellular location">
    <subcellularLocation>
        <location evidence="7">Cytoplasm</location>
    </subcellularLocation>
</comment>
<dbReference type="GO" id="GO:0005524">
    <property type="term" value="F:ATP binding"/>
    <property type="evidence" value="ECO:0007669"/>
    <property type="project" value="UniProtKB-UniRule"/>
</dbReference>
<evidence type="ECO:0000256" key="7">
    <source>
        <dbReference type="HAMAP-Rule" id="MF_00109"/>
    </source>
</evidence>
<protein>
    <recommendedName>
        <fullName evidence="7">Shikimate kinase</fullName>
        <shortName evidence="7">SK</shortName>
        <ecNumber evidence="7">2.7.1.71</ecNumber>
    </recommendedName>
</protein>
<keyword evidence="2 7" id="KW-0808">Transferase</keyword>
<comment type="function">
    <text evidence="7">Catalyzes the specific phosphorylation of the 3-hydroxyl group of shikimic acid using ATP as a cosubstrate.</text>
</comment>
<organism evidence="8 9">
    <name type="scientific">Campylobacter ureolyticus</name>
    <dbReference type="NCBI Taxonomy" id="827"/>
    <lineage>
        <taxon>Bacteria</taxon>
        <taxon>Pseudomonadati</taxon>
        <taxon>Campylobacterota</taxon>
        <taxon>Epsilonproteobacteria</taxon>
        <taxon>Campylobacterales</taxon>
        <taxon>Campylobacteraceae</taxon>
        <taxon>Campylobacter</taxon>
    </lineage>
</organism>
<dbReference type="InterPro" id="IPR031322">
    <property type="entry name" value="Shikimate/glucono_kinase"/>
</dbReference>
<dbReference type="SUPFAM" id="SSF52540">
    <property type="entry name" value="P-loop containing nucleoside triphosphate hydrolases"/>
    <property type="match status" value="1"/>
</dbReference>
<feature type="binding site" evidence="7">
    <location>
        <begin position="17"/>
        <end position="22"/>
    </location>
    <ligand>
        <name>ATP</name>
        <dbReference type="ChEBI" id="CHEBI:30616"/>
    </ligand>
</feature>
<evidence type="ECO:0000313" key="9">
    <source>
        <dbReference type="Proteomes" id="UP000234639"/>
    </source>
</evidence>
<dbReference type="CDD" id="cd00464">
    <property type="entry name" value="SK"/>
    <property type="match status" value="1"/>
</dbReference>
<feature type="binding site" evidence="7">
    <location>
        <position position="143"/>
    </location>
    <ligand>
        <name>substrate</name>
    </ligand>
</feature>
<gene>
    <name evidence="7" type="primary">aroK</name>
    <name evidence="8" type="ORF">CYJ41_03590</name>
</gene>
<dbReference type="EMBL" id="PKHU01000003">
    <property type="protein sequence ID" value="PKZ29448.1"/>
    <property type="molecule type" value="Genomic_DNA"/>
</dbReference>
<reference evidence="8 9" key="1">
    <citation type="submission" date="2017-12" db="EMBL/GenBank/DDBJ databases">
        <title>Phylogenetic diversity of female urinary microbiome.</title>
        <authorList>
            <person name="Thomas-White K."/>
            <person name="Wolfe A.J."/>
        </authorList>
    </citation>
    <scope>NUCLEOTIDE SEQUENCE [LARGE SCALE GENOMIC DNA]</scope>
    <source>
        <strain evidence="8 9">UMB0112</strain>
    </source>
</reference>
<evidence type="ECO:0000256" key="1">
    <source>
        <dbReference type="ARBA" id="ARBA00022605"/>
    </source>
</evidence>
<keyword evidence="5 7" id="KW-0067">ATP-binding</keyword>
<dbReference type="PANTHER" id="PTHR21087">
    <property type="entry name" value="SHIKIMATE KINASE"/>
    <property type="match status" value="1"/>
</dbReference>
<keyword evidence="3 7" id="KW-0547">Nucleotide-binding</keyword>
<dbReference type="GO" id="GO:0009073">
    <property type="term" value="P:aromatic amino acid family biosynthetic process"/>
    <property type="evidence" value="ECO:0007669"/>
    <property type="project" value="UniProtKB-KW"/>
</dbReference>
<dbReference type="GO" id="GO:0005829">
    <property type="term" value="C:cytosol"/>
    <property type="evidence" value="ECO:0007669"/>
    <property type="project" value="TreeGrafter"/>
</dbReference>
<evidence type="ECO:0000256" key="3">
    <source>
        <dbReference type="ARBA" id="ARBA00022741"/>
    </source>
</evidence>
<dbReference type="UniPathway" id="UPA00053">
    <property type="reaction ID" value="UER00088"/>
</dbReference>
<dbReference type="GO" id="GO:0004765">
    <property type="term" value="F:shikimate kinase activity"/>
    <property type="evidence" value="ECO:0007669"/>
    <property type="project" value="UniProtKB-UniRule"/>
</dbReference>
<comment type="catalytic activity">
    <reaction evidence="7">
        <text>shikimate + ATP = 3-phosphoshikimate + ADP + H(+)</text>
        <dbReference type="Rhea" id="RHEA:13121"/>
        <dbReference type="ChEBI" id="CHEBI:15378"/>
        <dbReference type="ChEBI" id="CHEBI:30616"/>
        <dbReference type="ChEBI" id="CHEBI:36208"/>
        <dbReference type="ChEBI" id="CHEBI:145989"/>
        <dbReference type="ChEBI" id="CHEBI:456216"/>
        <dbReference type="EC" id="2.7.1.71"/>
    </reaction>
</comment>
<dbReference type="PANTHER" id="PTHR21087:SF16">
    <property type="entry name" value="SHIKIMATE KINASE 1, CHLOROPLASTIC"/>
    <property type="match status" value="1"/>
</dbReference>
<keyword evidence="7" id="KW-0460">Magnesium</keyword>
<dbReference type="InterPro" id="IPR000623">
    <property type="entry name" value="Shikimate_kinase/TSH1"/>
</dbReference>
<proteinExistence type="inferred from homology"/>
<dbReference type="GO" id="GO:0009423">
    <property type="term" value="P:chorismate biosynthetic process"/>
    <property type="evidence" value="ECO:0007669"/>
    <property type="project" value="UniProtKB-UniRule"/>
</dbReference>
<dbReference type="EC" id="2.7.1.71" evidence="7"/>
<dbReference type="HAMAP" id="MF_00109">
    <property type="entry name" value="Shikimate_kinase"/>
    <property type="match status" value="1"/>
</dbReference>
<comment type="cofactor">
    <cofactor evidence="7">
        <name>Mg(2+)</name>
        <dbReference type="ChEBI" id="CHEBI:18420"/>
    </cofactor>
    <text evidence="7">Binds 1 Mg(2+) ion per subunit.</text>
</comment>
<dbReference type="RefSeq" id="WP_101637027.1">
    <property type="nucleotide sequence ID" value="NZ_JAPXGQ010000008.1"/>
</dbReference>
<dbReference type="InterPro" id="IPR027417">
    <property type="entry name" value="P-loop_NTPase"/>
</dbReference>
<evidence type="ECO:0000256" key="5">
    <source>
        <dbReference type="ARBA" id="ARBA00022840"/>
    </source>
</evidence>
<comment type="caution">
    <text evidence="8">The sequence shown here is derived from an EMBL/GenBank/DDBJ whole genome shotgun (WGS) entry which is preliminary data.</text>
</comment>
<evidence type="ECO:0000256" key="4">
    <source>
        <dbReference type="ARBA" id="ARBA00022777"/>
    </source>
</evidence>
<sequence length="188" mass="21360">MKTMKKKNNIVLIGFMGVGKGTIARALYKEIGLFPLDCDDLIESAYNSKIKEIFAKHGEDEFRKIEKKLAKFIEKNINNAIVSTGGGFYKVPNLKKLGTIIYLKSDFDSMIKRIETSPNAEKKLAKRPLLKDLNEAKKLFDKREDEYEKVADFIVDVSDKTPKQIVKEIKKIIKGPKDGNSLNRTCKS</sequence>
<keyword evidence="7" id="KW-0479">Metal-binding</keyword>
<evidence type="ECO:0000313" key="8">
    <source>
        <dbReference type="EMBL" id="PKZ29448.1"/>
    </source>
</evidence>
<dbReference type="Pfam" id="PF01202">
    <property type="entry name" value="SKI"/>
    <property type="match status" value="1"/>
</dbReference>
<dbReference type="AlphaFoldDB" id="A0A2I1NAQ4"/>
<dbReference type="Proteomes" id="UP000234639">
    <property type="component" value="Unassembled WGS sequence"/>
</dbReference>
<keyword evidence="7" id="KW-0963">Cytoplasm</keyword>
<dbReference type="GO" id="GO:0008652">
    <property type="term" value="P:amino acid biosynthetic process"/>
    <property type="evidence" value="ECO:0007669"/>
    <property type="project" value="UniProtKB-KW"/>
</dbReference>
<feature type="binding site" evidence="7">
    <location>
        <position position="127"/>
    </location>
    <ligand>
        <name>ATP</name>
        <dbReference type="ChEBI" id="CHEBI:30616"/>
    </ligand>
</feature>
<evidence type="ECO:0000256" key="2">
    <source>
        <dbReference type="ARBA" id="ARBA00022679"/>
    </source>
</evidence>
<feature type="binding site" evidence="7">
    <location>
        <position position="63"/>
    </location>
    <ligand>
        <name>substrate</name>
    </ligand>
</feature>
<keyword evidence="1 7" id="KW-0028">Amino-acid biosynthesis</keyword>
<dbReference type="GO" id="GO:0000287">
    <property type="term" value="F:magnesium ion binding"/>
    <property type="evidence" value="ECO:0007669"/>
    <property type="project" value="UniProtKB-UniRule"/>
</dbReference>
<evidence type="ECO:0000256" key="6">
    <source>
        <dbReference type="ARBA" id="ARBA00023141"/>
    </source>
</evidence>
<name>A0A2I1NAQ4_9BACT</name>
<keyword evidence="4 7" id="KW-0418">Kinase</keyword>
<feature type="binding site" evidence="7">
    <location>
        <position position="86"/>
    </location>
    <ligand>
        <name>substrate</name>
    </ligand>
</feature>
<accession>A0A2I1NAQ4</accession>
<dbReference type="Gene3D" id="3.40.50.300">
    <property type="entry name" value="P-loop containing nucleotide triphosphate hydrolases"/>
    <property type="match status" value="1"/>
</dbReference>
<comment type="caution">
    <text evidence="7">Lacks conserved residue(s) required for the propagation of feature annotation.</text>
</comment>
<comment type="subunit">
    <text evidence="7">Monomer.</text>
</comment>
<keyword evidence="6 7" id="KW-0057">Aromatic amino acid biosynthesis</keyword>
<feature type="binding site" evidence="7">
    <location>
        <position position="39"/>
    </location>
    <ligand>
        <name>substrate</name>
    </ligand>
</feature>
<dbReference type="PRINTS" id="PR01100">
    <property type="entry name" value="SHIKIMTKNASE"/>
</dbReference>